<dbReference type="Proteomes" id="UP000041314">
    <property type="component" value="Unassembled WGS sequence"/>
</dbReference>
<dbReference type="Proteomes" id="UP000042394">
    <property type="component" value="Unassembled WGS sequence"/>
</dbReference>
<protein>
    <submittedName>
        <fullName evidence="1">Uncharacterized protein</fullName>
    </submittedName>
</protein>
<evidence type="ECO:0000313" key="1">
    <source>
        <dbReference type="EMBL" id="CNU60456.1"/>
    </source>
</evidence>
<accession>A0A655DCL5</accession>
<proteinExistence type="predicted"/>
<name>A0A655DCL5_SALET</name>
<dbReference type="EMBL" id="CQPA01000053">
    <property type="protein sequence ID" value="CNV06737.1"/>
    <property type="molecule type" value="Genomic_DNA"/>
</dbReference>
<gene>
    <name evidence="2" type="ORF">ERS008198_04259</name>
    <name evidence="1" type="ORF">ERS008207_03077</name>
</gene>
<evidence type="ECO:0000313" key="2">
    <source>
        <dbReference type="EMBL" id="CNV06737.1"/>
    </source>
</evidence>
<organism evidence="1 4">
    <name type="scientific">Salmonella enterica subsp. enterica serovar Bovismorbificans</name>
    <dbReference type="NCBI Taxonomy" id="58097"/>
    <lineage>
        <taxon>Bacteria</taxon>
        <taxon>Pseudomonadati</taxon>
        <taxon>Pseudomonadota</taxon>
        <taxon>Gammaproteobacteria</taxon>
        <taxon>Enterobacterales</taxon>
        <taxon>Enterobacteriaceae</taxon>
        <taxon>Salmonella</taxon>
    </lineage>
</organism>
<dbReference type="EMBL" id="CQPD01000032">
    <property type="protein sequence ID" value="CNU60456.1"/>
    <property type="molecule type" value="Genomic_DNA"/>
</dbReference>
<reference evidence="3 4" key="1">
    <citation type="submission" date="2015-03" db="EMBL/GenBank/DDBJ databases">
        <authorList>
            <consortium name="Pathogen Informatics"/>
        </authorList>
    </citation>
    <scope>NUCLEOTIDE SEQUENCE [LARGE SCALE GENOMIC DNA]</scope>
    <source>
        <strain evidence="2 3">A1104</strain>
        <strain evidence="1 4">D4891</strain>
    </source>
</reference>
<evidence type="ECO:0000313" key="3">
    <source>
        <dbReference type="Proteomes" id="UP000041314"/>
    </source>
</evidence>
<evidence type="ECO:0000313" key="4">
    <source>
        <dbReference type="Proteomes" id="UP000042394"/>
    </source>
</evidence>
<sequence length="131" mass="14784">MLAVFDDCRYANATFPQVVFTPAQTVGFPGQVQLVYLTRFTRDRAVVAGKDDDGVIFLAHRLNFIQHFTDLLIHVADIGVIFAGAAPRFVCPVAVEQIRMLLLVVGHVLRIHIKVFFRRRQRAMDFGKGDI</sequence>
<dbReference type="AlphaFoldDB" id="A0A655DCL5"/>